<gene>
    <name evidence="3" type="ORF">PJV88_08405</name>
</gene>
<keyword evidence="2" id="KW-1133">Transmembrane helix</keyword>
<dbReference type="EMBL" id="JAQJJC010000012">
    <property type="protein sequence ID" value="MDN5114643.1"/>
    <property type="molecule type" value="Genomic_DNA"/>
</dbReference>
<protein>
    <submittedName>
        <fullName evidence="3">Uncharacterized protein</fullName>
    </submittedName>
</protein>
<evidence type="ECO:0000256" key="1">
    <source>
        <dbReference type="SAM" id="MobiDB-lite"/>
    </source>
</evidence>
<proteinExistence type="predicted"/>
<sequence>MVIERFSQNLINSGIFKIYIATGFFATLIFFVVNSELFSPIEMILGSILITIILKGLSNLMLSFMVSSFSLENKKAEFDFKYNEEKINILLNQLVAKEADQKLNKDSVNNDEFSAQNNDKTAQVEAS</sequence>
<keyword evidence="2" id="KW-0472">Membrane</keyword>
<dbReference type="RefSeq" id="WP_012147857.1">
    <property type="nucleotide sequence ID" value="NZ_BMQR01000010.1"/>
</dbReference>
<keyword evidence="2" id="KW-0812">Transmembrane</keyword>
<evidence type="ECO:0000256" key="2">
    <source>
        <dbReference type="SAM" id="Phobius"/>
    </source>
</evidence>
<reference evidence="3" key="2">
    <citation type="submission" date="2023-01" db="EMBL/GenBank/DDBJ databases">
        <authorList>
            <person name="Uljanovas D."/>
        </authorList>
    </citation>
    <scope>NUCLEOTIDE SEQUENCE</scope>
    <source>
        <strain evidence="3">W48</strain>
    </source>
</reference>
<organism evidence="3 4">
    <name type="scientific">Aliarcobacter butzleri</name>
    <dbReference type="NCBI Taxonomy" id="28197"/>
    <lineage>
        <taxon>Bacteria</taxon>
        <taxon>Pseudomonadati</taxon>
        <taxon>Campylobacterota</taxon>
        <taxon>Epsilonproteobacteria</taxon>
        <taxon>Campylobacterales</taxon>
        <taxon>Arcobacteraceae</taxon>
        <taxon>Aliarcobacter</taxon>
    </lineage>
</organism>
<evidence type="ECO:0000313" key="4">
    <source>
        <dbReference type="Proteomes" id="UP001170713"/>
    </source>
</evidence>
<feature type="transmembrane region" description="Helical" evidence="2">
    <location>
        <begin position="44"/>
        <end position="66"/>
    </location>
</feature>
<feature type="transmembrane region" description="Helical" evidence="2">
    <location>
        <begin position="14"/>
        <end position="32"/>
    </location>
</feature>
<feature type="region of interest" description="Disordered" evidence="1">
    <location>
        <begin position="106"/>
        <end position="127"/>
    </location>
</feature>
<reference evidence="3" key="1">
    <citation type="journal article" date="2023" name="Microorganisms">
        <title>Genomic Characterization of Arcobacter butzleri Strains Isolated from Various Sources in Lithuania.</title>
        <authorList>
            <person name="Uljanovas D."/>
            <person name="Golz G."/>
            <person name="Fleischmann S."/>
            <person name="Kudirkiene E."/>
            <person name="Kasetiene N."/>
            <person name="Grineviciene A."/>
            <person name="Tamuleviciene E."/>
            <person name="Aksomaitiene J."/>
            <person name="Alter T."/>
            <person name="Malakauskas M."/>
        </authorList>
    </citation>
    <scope>NUCLEOTIDE SEQUENCE</scope>
    <source>
        <strain evidence="3">W48</strain>
    </source>
</reference>
<dbReference type="Proteomes" id="UP001170713">
    <property type="component" value="Unassembled WGS sequence"/>
</dbReference>
<name>A0AAW7Q6B4_9BACT</name>
<dbReference type="GeneID" id="24304505"/>
<evidence type="ECO:0000313" key="3">
    <source>
        <dbReference type="EMBL" id="MDN5114643.1"/>
    </source>
</evidence>
<accession>A0AAW7Q6B4</accession>
<dbReference type="AlphaFoldDB" id="A0AAW7Q6B4"/>
<comment type="caution">
    <text evidence="3">The sequence shown here is derived from an EMBL/GenBank/DDBJ whole genome shotgun (WGS) entry which is preliminary data.</text>
</comment>